<dbReference type="RefSeq" id="XP_064723539.1">
    <property type="nucleotide sequence ID" value="XM_064867467.1"/>
</dbReference>
<comment type="caution">
    <text evidence="6">Lacks conserved residue(s) required for the propagation of feature annotation.</text>
</comment>
<evidence type="ECO:0000256" key="3">
    <source>
        <dbReference type="ARBA" id="ARBA00022692"/>
    </source>
</evidence>
<evidence type="ECO:0000313" key="7">
    <source>
        <dbReference type="EMBL" id="WVO24300.1"/>
    </source>
</evidence>
<dbReference type="InterPro" id="IPR007603">
    <property type="entry name" value="Choline_transptr-like"/>
</dbReference>
<feature type="transmembrane region" description="Helical" evidence="6">
    <location>
        <begin position="56"/>
        <end position="89"/>
    </location>
</feature>
<evidence type="ECO:0000256" key="1">
    <source>
        <dbReference type="ARBA" id="ARBA00004141"/>
    </source>
</evidence>
<dbReference type="Proteomes" id="UP001432216">
    <property type="component" value="Chromosome 10"/>
</dbReference>
<comment type="function">
    <text evidence="6">Probably involved in transport through the plasma membrane.</text>
</comment>
<gene>
    <name evidence="7" type="ORF">IAS62_005664</name>
</gene>
<evidence type="ECO:0000256" key="5">
    <source>
        <dbReference type="ARBA" id="ARBA00023136"/>
    </source>
</evidence>
<comment type="similarity">
    <text evidence="2 6">Belongs to the CTL (choline transporter-like) family.</text>
</comment>
<evidence type="ECO:0000256" key="6">
    <source>
        <dbReference type="RuleBase" id="RU368066"/>
    </source>
</evidence>
<keyword evidence="8" id="KW-1185">Reference proteome</keyword>
<organism evidence="7 8">
    <name type="scientific">Cryptococcus decagattii</name>
    <dbReference type="NCBI Taxonomy" id="1859122"/>
    <lineage>
        <taxon>Eukaryota</taxon>
        <taxon>Fungi</taxon>
        <taxon>Dikarya</taxon>
        <taxon>Basidiomycota</taxon>
        <taxon>Agaricomycotina</taxon>
        <taxon>Tremellomycetes</taxon>
        <taxon>Tremellales</taxon>
        <taxon>Cryptococcaceae</taxon>
        <taxon>Cryptococcus</taxon>
        <taxon>Cryptococcus gattii species complex</taxon>
    </lineage>
</organism>
<protein>
    <recommendedName>
        <fullName evidence="6">Protein PNS1</fullName>
    </recommendedName>
</protein>
<dbReference type="EMBL" id="CP143815">
    <property type="protein sequence ID" value="WVO24300.1"/>
    <property type="molecule type" value="Genomic_DNA"/>
</dbReference>
<evidence type="ECO:0000256" key="4">
    <source>
        <dbReference type="ARBA" id="ARBA00022989"/>
    </source>
</evidence>
<feature type="transmembrane region" description="Helical" evidence="6">
    <location>
        <begin position="14"/>
        <end position="36"/>
    </location>
</feature>
<reference evidence="7 8" key="1">
    <citation type="submission" date="2024-01" db="EMBL/GenBank/DDBJ databases">
        <title>Comparative genomics of Cryptococcus and Kwoniella reveals pathogenesis evolution and contrasting modes of karyotype evolution via chromosome fusion or intercentromeric recombination.</title>
        <authorList>
            <person name="Coelho M.A."/>
            <person name="David-Palma M."/>
            <person name="Shea T."/>
            <person name="Bowers K."/>
            <person name="McGinley-Smith S."/>
            <person name="Mohammad A.W."/>
            <person name="Gnirke A."/>
            <person name="Yurkov A.M."/>
            <person name="Nowrousian M."/>
            <person name="Sun S."/>
            <person name="Cuomo C.A."/>
            <person name="Heitman J."/>
        </authorList>
    </citation>
    <scope>NUCLEOTIDE SEQUENCE [LARGE SCALE GENOMIC DNA]</scope>
    <source>
        <strain evidence="7 8">7685027</strain>
    </source>
</reference>
<evidence type="ECO:0000313" key="8">
    <source>
        <dbReference type="Proteomes" id="UP001432216"/>
    </source>
</evidence>
<keyword evidence="5 6" id="KW-0472">Membrane</keyword>
<dbReference type="GeneID" id="89992434"/>
<keyword evidence="4 6" id="KW-1133">Transmembrane helix</keyword>
<name>A0ABZ2B6B4_9TREE</name>
<sequence length="141" mass="15822">MCQTLGRLLVKSQIVWPETAICVVVIVIVVGSLFLLKSRYRLVRDILDTANKAAKAHWSVFWIVLIGSIIQCLNAIWNVFTFTAVFLGFEPWRKGCDNSDFCSASLTRILLVFVVFEYVWIPGVISNIILSVMAGGPYAHK</sequence>
<keyword evidence="3 6" id="KW-0812">Transmembrane</keyword>
<dbReference type="Pfam" id="PF04515">
    <property type="entry name" value="Choline_transpo"/>
    <property type="match status" value="1"/>
</dbReference>
<evidence type="ECO:0000256" key="2">
    <source>
        <dbReference type="ARBA" id="ARBA00007168"/>
    </source>
</evidence>
<feature type="transmembrane region" description="Helical" evidence="6">
    <location>
        <begin position="109"/>
        <end position="134"/>
    </location>
</feature>
<accession>A0ABZ2B6B4</accession>
<proteinExistence type="inferred from homology"/>
<comment type="subcellular location">
    <subcellularLocation>
        <location evidence="6">Cell membrane</location>
        <topology evidence="6">Multi-pass membrane protein</topology>
    </subcellularLocation>
    <subcellularLocation>
        <location evidence="1">Membrane</location>
        <topology evidence="1">Multi-pass membrane protein</topology>
    </subcellularLocation>
</comment>